<feature type="repeat" description="TPR" evidence="5">
    <location>
        <begin position="687"/>
        <end position="720"/>
    </location>
</feature>
<feature type="transmembrane region" description="Helical" evidence="6">
    <location>
        <begin position="541"/>
        <end position="561"/>
    </location>
</feature>
<dbReference type="InterPro" id="IPR007016">
    <property type="entry name" value="O-antigen_ligase-rel_domated"/>
</dbReference>
<accession>A0A1F5NKY5</accession>
<sequence>MVLYLAKKEKIADFAKDLGSWYNKFMLNAENTDLETNIFYKILKYILYALLLTPLWVWSAFLFPFITSKIIYFRILLELAVAVYIPLALKYPEIRPRWNWLTKAVWIYMGIILITSIFGVNFSKSFMGTIERGEGIVTLLHFTAFFTMLPAVFRSKADWTKYLTAALAMIVFVGLVGLIQIGCTNENGVQIEGFLCDRVPPTQGVRISATIGNASFFAAFMLFGVFLSWLLGLQKKENSPKDLSRGSIWAAGGFALAYLAPKFFPTLPGFFGILIFSFAYGAIMYGLYRLFLGSKWSSFAAIIFSIFILIETQTRGGAIALYLTVLLYLLFYILRGRAHSWRKASGAALILMIAVPAIVFTKPESLPAPVLSVPIVRRLVTISKGDVTTKSRLDTWNASWKGWQDRFWTGYGYENYNIAFNKYFPPKIFRDQGSQIWFDRAHNIIFDIALTSGIFGLAAYFGIFAAAFWVLYKLVRKSALDWKQAVVLFAAFVAYFVQNIFVFDTQATYLLFFILLAYLVFLRGTFPAGQTEAPIPGKSYDWGYLPPIAMAITTIASIYFINWQPAAANYFTTDGIKAAKLKQYRAVQTKFTKALSYGTYMDEEIRQRLVDYANEAAASGLLTPPERKELYQFVTDELKKNIASSPQDVKNYLYLMSTYNVASQELNSVDQVFELSKTALVLSPTRMQIYTELGQAAFLKDRQDEGLEYFRKAVELNPEAKEMRVNFILAGILAGREDIVQTQKQAISDSGNALGGPDYAAMGRAYIQMKSWLKAIEHYKIAVALMPGNLDWRVRLAAVYGENCDIAGVRAEILEATKQDPRFEAEGQKFIAQIEKKCI</sequence>
<evidence type="ECO:0000256" key="1">
    <source>
        <dbReference type="ARBA" id="ARBA00004141"/>
    </source>
</evidence>
<reference evidence="8 9" key="1">
    <citation type="journal article" date="2016" name="Nat. Commun.">
        <title>Thousands of microbial genomes shed light on interconnected biogeochemical processes in an aquifer system.</title>
        <authorList>
            <person name="Anantharaman K."/>
            <person name="Brown C.T."/>
            <person name="Hug L.A."/>
            <person name="Sharon I."/>
            <person name="Castelle C.J."/>
            <person name="Probst A.J."/>
            <person name="Thomas B.C."/>
            <person name="Singh A."/>
            <person name="Wilkins M.J."/>
            <person name="Karaoz U."/>
            <person name="Brodie E.L."/>
            <person name="Williams K.H."/>
            <person name="Hubbard S.S."/>
            <person name="Banfield J.F."/>
        </authorList>
    </citation>
    <scope>NUCLEOTIDE SEQUENCE [LARGE SCALE GENOMIC DNA]</scope>
</reference>
<keyword evidence="5" id="KW-0802">TPR repeat</keyword>
<dbReference type="InterPro" id="IPR011990">
    <property type="entry name" value="TPR-like_helical_dom_sf"/>
</dbReference>
<dbReference type="GO" id="GO:0016020">
    <property type="term" value="C:membrane"/>
    <property type="evidence" value="ECO:0007669"/>
    <property type="project" value="UniProtKB-SubCell"/>
</dbReference>
<comment type="subcellular location">
    <subcellularLocation>
        <location evidence="1">Membrane</location>
        <topology evidence="1">Multi-pass membrane protein</topology>
    </subcellularLocation>
</comment>
<dbReference type="InterPro" id="IPR019734">
    <property type="entry name" value="TPR_rpt"/>
</dbReference>
<dbReference type="Pfam" id="PF04932">
    <property type="entry name" value="Wzy_C"/>
    <property type="match status" value="1"/>
</dbReference>
<evidence type="ECO:0000256" key="2">
    <source>
        <dbReference type="ARBA" id="ARBA00022692"/>
    </source>
</evidence>
<feature type="transmembrane region" description="Helical" evidence="6">
    <location>
        <begin position="266"/>
        <end position="283"/>
    </location>
</feature>
<feature type="domain" description="O-antigen ligase-related" evidence="7">
    <location>
        <begin position="300"/>
        <end position="461"/>
    </location>
</feature>
<feature type="transmembrane region" description="Helical" evidence="6">
    <location>
        <begin position="243"/>
        <end position="260"/>
    </location>
</feature>
<dbReference type="EMBL" id="MFEK01000014">
    <property type="protein sequence ID" value="OGE78172.1"/>
    <property type="molecule type" value="Genomic_DNA"/>
</dbReference>
<evidence type="ECO:0000259" key="7">
    <source>
        <dbReference type="Pfam" id="PF04932"/>
    </source>
</evidence>
<comment type="caution">
    <text evidence="8">The sequence shown here is derived from an EMBL/GenBank/DDBJ whole genome shotgun (WGS) entry which is preliminary data.</text>
</comment>
<feature type="transmembrane region" description="Helical" evidence="6">
    <location>
        <begin position="45"/>
        <end position="65"/>
    </location>
</feature>
<keyword evidence="4 6" id="KW-0472">Membrane</keyword>
<evidence type="ECO:0000256" key="3">
    <source>
        <dbReference type="ARBA" id="ARBA00022989"/>
    </source>
</evidence>
<dbReference type="SMART" id="SM00028">
    <property type="entry name" value="TPR"/>
    <property type="match status" value="2"/>
</dbReference>
<dbReference type="Gene3D" id="1.25.40.10">
    <property type="entry name" value="Tetratricopeptide repeat domain"/>
    <property type="match status" value="1"/>
</dbReference>
<name>A0A1F5NKY5_9BACT</name>
<evidence type="ECO:0000256" key="4">
    <source>
        <dbReference type="ARBA" id="ARBA00023136"/>
    </source>
</evidence>
<feature type="transmembrane region" description="Helical" evidence="6">
    <location>
        <begin position="509"/>
        <end position="529"/>
    </location>
</feature>
<organism evidence="8 9">
    <name type="scientific">Candidatus Doudnabacteria bacterium RIFCSPHIGHO2_01_FULL_46_14</name>
    <dbReference type="NCBI Taxonomy" id="1817824"/>
    <lineage>
        <taxon>Bacteria</taxon>
        <taxon>Candidatus Doudnaibacteriota</taxon>
    </lineage>
</organism>
<feature type="transmembrane region" description="Helical" evidence="6">
    <location>
        <begin position="71"/>
        <end position="89"/>
    </location>
</feature>
<dbReference type="PROSITE" id="PS50005">
    <property type="entry name" value="TPR"/>
    <property type="match status" value="2"/>
</dbReference>
<evidence type="ECO:0000256" key="6">
    <source>
        <dbReference type="SAM" id="Phobius"/>
    </source>
</evidence>
<feature type="transmembrane region" description="Helical" evidence="6">
    <location>
        <begin position="101"/>
        <end position="123"/>
    </location>
</feature>
<dbReference type="SUPFAM" id="SSF48452">
    <property type="entry name" value="TPR-like"/>
    <property type="match status" value="1"/>
</dbReference>
<protein>
    <recommendedName>
        <fullName evidence="7">O-antigen ligase-related domain-containing protein</fullName>
    </recommendedName>
</protein>
<dbReference type="PANTHER" id="PTHR37422">
    <property type="entry name" value="TEICHURONIC ACID BIOSYNTHESIS PROTEIN TUAE"/>
    <property type="match status" value="1"/>
</dbReference>
<gene>
    <name evidence="8" type="ORF">A2751_03360</name>
</gene>
<keyword evidence="2 6" id="KW-0812">Transmembrane</keyword>
<feature type="transmembrane region" description="Helical" evidence="6">
    <location>
        <begin position="135"/>
        <end position="153"/>
    </location>
</feature>
<dbReference type="InterPro" id="IPR051533">
    <property type="entry name" value="WaaL-like"/>
</dbReference>
<dbReference type="Proteomes" id="UP000176864">
    <property type="component" value="Unassembled WGS sequence"/>
</dbReference>
<evidence type="ECO:0000313" key="8">
    <source>
        <dbReference type="EMBL" id="OGE78172.1"/>
    </source>
</evidence>
<feature type="transmembrane region" description="Helical" evidence="6">
    <location>
        <begin position="162"/>
        <end position="181"/>
    </location>
</feature>
<feature type="transmembrane region" description="Helical" evidence="6">
    <location>
        <begin position="484"/>
        <end position="503"/>
    </location>
</feature>
<feature type="transmembrane region" description="Helical" evidence="6">
    <location>
        <begin position="444"/>
        <end position="472"/>
    </location>
</feature>
<feature type="transmembrane region" description="Helical" evidence="6">
    <location>
        <begin position="316"/>
        <end position="334"/>
    </location>
</feature>
<feature type="transmembrane region" description="Helical" evidence="6">
    <location>
        <begin position="290"/>
        <end position="310"/>
    </location>
</feature>
<evidence type="ECO:0000313" key="9">
    <source>
        <dbReference type="Proteomes" id="UP000176864"/>
    </source>
</evidence>
<dbReference type="PANTHER" id="PTHR37422:SF13">
    <property type="entry name" value="LIPOPOLYSACCHARIDE BIOSYNTHESIS PROTEIN PA4999-RELATED"/>
    <property type="match status" value="1"/>
</dbReference>
<dbReference type="STRING" id="1817824.A2751_03360"/>
<feature type="transmembrane region" description="Helical" evidence="6">
    <location>
        <begin position="207"/>
        <end position="231"/>
    </location>
</feature>
<dbReference type="AlphaFoldDB" id="A0A1F5NKY5"/>
<keyword evidence="3 6" id="KW-1133">Transmembrane helix</keyword>
<feature type="repeat" description="TPR" evidence="5">
    <location>
        <begin position="756"/>
        <end position="789"/>
    </location>
</feature>
<evidence type="ECO:0000256" key="5">
    <source>
        <dbReference type="PROSITE-ProRule" id="PRU00339"/>
    </source>
</evidence>
<proteinExistence type="predicted"/>